<keyword evidence="3" id="KW-0813">Transport</keyword>
<dbReference type="GO" id="GO:0015179">
    <property type="term" value="F:L-amino acid transmembrane transporter activity"/>
    <property type="evidence" value="ECO:0007669"/>
    <property type="project" value="TreeGrafter"/>
</dbReference>
<dbReference type="GO" id="GO:0089718">
    <property type="term" value="P:amino acid import across plasma membrane"/>
    <property type="evidence" value="ECO:0007669"/>
    <property type="project" value="TreeGrafter"/>
</dbReference>
<feature type="region of interest" description="Disordered" evidence="9">
    <location>
        <begin position="1"/>
        <end position="90"/>
    </location>
</feature>
<evidence type="ECO:0000313" key="12">
    <source>
        <dbReference type="Proteomes" id="UP000094527"/>
    </source>
</evidence>
<protein>
    <submittedName>
        <fullName evidence="11">Sodium-and chloride-dependent creatine transporter 1</fullName>
    </submittedName>
</protein>
<dbReference type="EMBL" id="LJIJ01005138">
    <property type="protein sequence ID" value="ODM87511.1"/>
    <property type="molecule type" value="Genomic_DNA"/>
</dbReference>
<evidence type="ECO:0000256" key="7">
    <source>
        <dbReference type="ARBA" id="ARBA00023136"/>
    </source>
</evidence>
<feature type="binding site" evidence="8">
    <location>
        <position position="121"/>
    </location>
    <ligand>
        <name>Na(+)</name>
        <dbReference type="ChEBI" id="CHEBI:29101"/>
        <label>1</label>
    </ligand>
</feature>
<feature type="compositionally biased region" description="Low complexity" evidence="9">
    <location>
        <begin position="30"/>
        <end position="44"/>
    </location>
</feature>
<comment type="subcellular location">
    <subcellularLocation>
        <location evidence="1">Membrane</location>
        <topology evidence="1">Multi-pass membrane protein</topology>
    </subcellularLocation>
</comment>
<dbReference type="SUPFAM" id="SSF161070">
    <property type="entry name" value="SNF-like"/>
    <property type="match status" value="1"/>
</dbReference>
<evidence type="ECO:0000313" key="11">
    <source>
        <dbReference type="EMBL" id="ODM87511.1"/>
    </source>
</evidence>
<dbReference type="GO" id="GO:0046872">
    <property type="term" value="F:metal ion binding"/>
    <property type="evidence" value="ECO:0007669"/>
    <property type="project" value="UniProtKB-KW"/>
</dbReference>
<evidence type="ECO:0000256" key="5">
    <source>
        <dbReference type="ARBA" id="ARBA00022847"/>
    </source>
</evidence>
<evidence type="ECO:0000256" key="9">
    <source>
        <dbReference type="SAM" id="MobiDB-lite"/>
    </source>
</evidence>
<evidence type="ECO:0000256" key="6">
    <source>
        <dbReference type="ARBA" id="ARBA00022989"/>
    </source>
</evidence>
<feature type="transmembrane region" description="Helical" evidence="10">
    <location>
        <begin position="136"/>
        <end position="156"/>
    </location>
</feature>
<dbReference type="PANTHER" id="PTHR11616:SF323">
    <property type="entry name" value="SODIUM-DEPENDENT TRANSPORTER BEDRAGGLED"/>
    <property type="match status" value="1"/>
</dbReference>
<keyword evidence="4 10" id="KW-0812">Transmembrane</keyword>
<organism evidence="11 12">
    <name type="scientific">Orchesella cincta</name>
    <name type="common">Springtail</name>
    <name type="synonym">Podura cincta</name>
    <dbReference type="NCBI Taxonomy" id="48709"/>
    <lineage>
        <taxon>Eukaryota</taxon>
        <taxon>Metazoa</taxon>
        <taxon>Ecdysozoa</taxon>
        <taxon>Arthropoda</taxon>
        <taxon>Hexapoda</taxon>
        <taxon>Collembola</taxon>
        <taxon>Entomobryomorpha</taxon>
        <taxon>Entomobryoidea</taxon>
        <taxon>Orchesellidae</taxon>
        <taxon>Orchesellinae</taxon>
        <taxon>Orchesella</taxon>
    </lineage>
</organism>
<dbReference type="GO" id="GO:0005886">
    <property type="term" value="C:plasma membrane"/>
    <property type="evidence" value="ECO:0007669"/>
    <property type="project" value="TreeGrafter"/>
</dbReference>
<sequence length="309" mass="33442">MIAGTSTTEAASECGIPRTSNATTNTTPNQSGSPAGGSTPSTTPGAPPSSTPTAAANAASPSSNNNGSSSSSRQRPRAPQAPSSTSAPRSELELTEIMQLVVGPPVELCFSRNRCTLGLNNICRFSLLSVQYGANFILQFMFLSIVFGIPLLTFHMSIGQYLNRNRSGLVISQAMIGIYTTVGVSWIFIYFRDSFITRSDQYRWGKCVREFRGAAYKNDCEPIYGYNNISSAHMFNENSAGLFQVFLLTKMCPVSQHYSAVVLQRASPNYPDSAYVPSSLKFTVAFNLAVVWMLVFVSLSKGTATSQEY</sequence>
<feature type="transmembrane region" description="Helical" evidence="10">
    <location>
        <begin position="280"/>
        <end position="299"/>
    </location>
</feature>
<dbReference type="AlphaFoldDB" id="A0A1D2M3M6"/>
<evidence type="ECO:0000256" key="1">
    <source>
        <dbReference type="ARBA" id="ARBA00004141"/>
    </source>
</evidence>
<keyword evidence="6 10" id="KW-1133">Transmembrane helix</keyword>
<evidence type="ECO:0000256" key="2">
    <source>
        <dbReference type="ARBA" id="ARBA00006459"/>
    </source>
</evidence>
<keyword evidence="8" id="KW-0915">Sodium</keyword>
<proteinExistence type="inferred from homology"/>
<reference evidence="11 12" key="1">
    <citation type="journal article" date="2016" name="Genome Biol. Evol.">
        <title>Gene Family Evolution Reflects Adaptation to Soil Environmental Stressors in the Genome of the Collembolan Orchesella cincta.</title>
        <authorList>
            <person name="Faddeeva-Vakhrusheva A."/>
            <person name="Derks M.F."/>
            <person name="Anvar S.Y."/>
            <person name="Agamennone V."/>
            <person name="Suring W."/>
            <person name="Smit S."/>
            <person name="van Straalen N.M."/>
            <person name="Roelofs D."/>
        </authorList>
    </citation>
    <scope>NUCLEOTIDE SEQUENCE [LARGE SCALE GENOMIC DNA]</scope>
    <source>
        <tissue evidence="11">Mixed pool</tissue>
    </source>
</reference>
<keyword evidence="5" id="KW-0769">Symport</keyword>
<gene>
    <name evidence="11" type="ORF">Ocin01_19172</name>
</gene>
<dbReference type="GO" id="GO:0005283">
    <property type="term" value="F:amino acid:sodium symporter activity"/>
    <property type="evidence" value="ECO:0007669"/>
    <property type="project" value="TreeGrafter"/>
</dbReference>
<name>A0A1D2M3M6_ORCCI</name>
<evidence type="ECO:0000256" key="10">
    <source>
        <dbReference type="SAM" id="Phobius"/>
    </source>
</evidence>
<keyword evidence="12" id="KW-1185">Reference proteome</keyword>
<evidence type="ECO:0000256" key="4">
    <source>
        <dbReference type="ARBA" id="ARBA00022692"/>
    </source>
</evidence>
<feature type="transmembrane region" description="Helical" evidence="10">
    <location>
        <begin position="168"/>
        <end position="191"/>
    </location>
</feature>
<dbReference type="OrthoDB" id="6366319at2759"/>
<keyword evidence="7 10" id="KW-0472">Membrane</keyword>
<dbReference type="Pfam" id="PF00209">
    <property type="entry name" value="SNF"/>
    <property type="match status" value="1"/>
</dbReference>
<evidence type="ECO:0000256" key="3">
    <source>
        <dbReference type="ARBA" id="ARBA00022448"/>
    </source>
</evidence>
<feature type="compositionally biased region" description="Low complexity" evidence="9">
    <location>
        <begin position="51"/>
        <end position="84"/>
    </location>
</feature>
<dbReference type="PANTHER" id="PTHR11616">
    <property type="entry name" value="SODIUM/CHLORIDE DEPENDENT TRANSPORTER"/>
    <property type="match status" value="1"/>
</dbReference>
<accession>A0A1D2M3M6</accession>
<evidence type="ECO:0000256" key="8">
    <source>
        <dbReference type="PIRSR" id="PIRSR600175-1"/>
    </source>
</evidence>
<dbReference type="InterPro" id="IPR037272">
    <property type="entry name" value="SNS_sf"/>
</dbReference>
<dbReference type="Proteomes" id="UP000094527">
    <property type="component" value="Unassembled WGS sequence"/>
</dbReference>
<dbReference type="InterPro" id="IPR000175">
    <property type="entry name" value="Na/ntran_symport"/>
</dbReference>
<comment type="similarity">
    <text evidence="2">Belongs to the sodium:neurotransmitter symporter (SNF) (TC 2.A.22) family.</text>
</comment>
<dbReference type="PROSITE" id="PS50267">
    <property type="entry name" value="NA_NEUROTRAN_SYMP_3"/>
    <property type="match status" value="1"/>
</dbReference>
<feature type="compositionally biased region" description="Polar residues" evidence="9">
    <location>
        <begin position="18"/>
        <end position="29"/>
    </location>
</feature>
<feature type="compositionally biased region" description="Polar residues" evidence="9">
    <location>
        <begin position="1"/>
        <end position="10"/>
    </location>
</feature>
<dbReference type="STRING" id="48709.A0A1D2M3M6"/>
<comment type="caution">
    <text evidence="11">The sequence shown here is derived from an EMBL/GenBank/DDBJ whole genome shotgun (WGS) entry which is preliminary data.</text>
</comment>
<keyword evidence="8" id="KW-0479">Metal-binding</keyword>